<comment type="caution">
    <text evidence="10">The sequence shown here is derived from an EMBL/GenBank/DDBJ whole genome shotgun (WGS) entry which is preliminary data.</text>
</comment>
<dbReference type="SUPFAM" id="SSF50249">
    <property type="entry name" value="Nucleic acid-binding proteins"/>
    <property type="match status" value="3"/>
</dbReference>
<dbReference type="GO" id="GO:0008859">
    <property type="term" value="F:exoribonuclease II activity"/>
    <property type="evidence" value="ECO:0007669"/>
    <property type="project" value="UniProtKB-UniRule"/>
</dbReference>
<evidence type="ECO:0000256" key="5">
    <source>
        <dbReference type="ARBA" id="ARBA00022839"/>
    </source>
</evidence>
<dbReference type="STRING" id="1841610.A6X21_16725"/>
<dbReference type="Gene3D" id="2.40.50.140">
    <property type="entry name" value="Nucleic acid-binding proteins"/>
    <property type="match status" value="1"/>
</dbReference>
<dbReference type="PANTHER" id="PTHR23355:SF9">
    <property type="entry name" value="DIS3-LIKE EXONUCLEASE 2"/>
    <property type="match status" value="1"/>
</dbReference>
<proteinExistence type="inferred from homology"/>
<dbReference type="InterPro" id="IPR003029">
    <property type="entry name" value="S1_domain"/>
</dbReference>
<protein>
    <recommendedName>
        <fullName evidence="7">Ribonuclease R</fullName>
        <shortName evidence="7">RNase R</shortName>
        <ecNumber evidence="7">3.1.13.1</ecNumber>
    </recommendedName>
</protein>
<feature type="compositionally biased region" description="Basic residues" evidence="8">
    <location>
        <begin position="791"/>
        <end position="808"/>
    </location>
</feature>
<dbReference type="GO" id="GO:0005829">
    <property type="term" value="C:cytosol"/>
    <property type="evidence" value="ECO:0007669"/>
    <property type="project" value="TreeGrafter"/>
</dbReference>
<dbReference type="EC" id="3.1.13.1" evidence="7"/>
<dbReference type="SMART" id="SM00316">
    <property type="entry name" value="S1"/>
    <property type="match status" value="1"/>
</dbReference>
<dbReference type="Pfam" id="PF00575">
    <property type="entry name" value="S1"/>
    <property type="match status" value="1"/>
</dbReference>
<dbReference type="AlphaFoldDB" id="A0A1C3EQG7"/>
<reference evidence="10 11" key="1">
    <citation type="submission" date="2016-05" db="EMBL/GenBank/DDBJ databases">
        <title>Genomic and physiological characterization of Planctopirus sp. isolated from fresh water lake.</title>
        <authorList>
            <person name="Subhash Y."/>
            <person name="Ramana C."/>
        </authorList>
    </citation>
    <scope>NUCLEOTIDE SEQUENCE [LARGE SCALE GENOMIC DNA]</scope>
    <source>
        <strain evidence="10 11">JC280</strain>
    </source>
</reference>
<dbReference type="GO" id="GO:0003723">
    <property type="term" value="F:RNA binding"/>
    <property type="evidence" value="ECO:0007669"/>
    <property type="project" value="UniProtKB-UniRule"/>
</dbReference>
<dbReference type="NCBIfam" id="TIGR00358">
    <property type="entry name" value="3_prime_RNase"/>
    <property type="match status" value="1"/>
</dbReference>
<keyword evidence="11" id="KW-1185">Reference proteome</keyword>
<dbReference type="PANTHER" id="PTHR23355">
    <property type="entry name" value="RIBONUCLEASE"/>
    <property type="match status" value="1"/>
</dbReference>
<keyword evidence="3 7" id="KW-0540">Nuclease</keyword>
<dbReference type="HAMAP" id="MF_01895">
    <property type="entry name" value="RNase_R"/>
    <property type="match status" value="1"/>
</dbReference>
<feature type="domain" description="S1 motif" evidence="9">
    <location>
        <begin position="654"/>
        <end position="735"/>
    </location>
</feature>
<name>A0A1C3EQG7_9PLAN</name>
<evidence type="ECO:0000256" key="7">
    <source>
        <dbReference type="HAMAP-Rule" id="MF_01895"/>
    </source>
</evidence>
<comment type="similarity">
    <text evidence="7">Belongs to the RNR ribonuclease family. RNase R subfamily.</text>
</comment>
<dbReference type="NCBIfam" id="TIGR02063">
    <property type="entry name" value="RNase_R"/>
    <property type="match status" value="1"/>
</dbReference>
<evidence type="ECO:0000256" key="2">
    <source>
        <dbReference type="ARBA" id="ARBA00022490"/>
    </source>
</evidence>
<comment type="function">
    <text evidence="7">3'-5' exoribonuclease that releases 5'-nucleoside monophosphates and is involved in maturation of structured RNAs.</text>
</comment>
<keyword evidence="6 7" id="KW-0694">RNA-binding</keyword>
<evidence type="ECO:0000256" key="3">
    <source>
        <dbReference type="ARBA" id="ARBA00022722"/>
    </source>
</evidence>
<evidence type="ECO:0000313" key="11">
    <source>
        <dbReference type="Proteomes" id="UP000094828"/>
    </source>
</evidence>
<feature type="region of interest" description="Disordered" evidence="8">
    <location>
        <begin position="733"/>
        <end position="808"/>
    </location>
</feature>
<dbReference type="InterPro" id="IPR050180">
    <property type="entry name" value="RNR_Ribonuclease"/>
</dbReference>
<dbReference type="InterPro" id="IPR004476">
    <property type="entry name" value="RNase_II/RNase_R"/>
</dbReference>
<dbReference type="Pfam" id="PF00773">
    <property type="entry name" value="RNB"/>
    <property type="match status" value="1"/>
</dbReference>
<gene>
    <name evidence="7" type="primary">rnr</name>
    <name evidence="10" type="ORF">A6X21_16725</name>
</gene>
<dbReference type="Proteomes" id="UP000094828">
    <property type="component" value="Unassembled WGS sequence"/>
</dbReference>
<dbReference type="GO" id="GO:0006402">
    <property type="term" value="P:mRNA catabolic process"/>
    <property type="evidence" value="ECO:0007669"/>
    <property type="project" value="TreeGrafter"/>
</dbReference>
<dbReference type="Pfam" id="PF17876">
    <property type="entry name" value="CSD2"/>
    <property type="match status" value="1"/>
</dbReference>
<keyword evidence="4 7" id="KW-0378">Hydrolase</keyword>
<organism evidence="10 11">
    <name type="scientific">Planctopirus hydrillae</name>
    <dbReference type="NCBI Taxonomy" id="1841610"/>
    <lineage>
        <taxon>Bacteria</taxon>
        <taxon>Pseudomonadati</taxon>
        <taxon>Planctomycetota</taxon>
        <taxon>Planctomycetia</taxon>
        <taxon>Planctomycetales</taxon>
        <taxon>Planctomycetaceae</taxon>
        <taxon>Planctopirus</taxon>
    </lineage>
</organism>
<dbReference type="CDD" id="cd04471">
    <property type="entry name" value="S1_RNase_R"/>
    <property type="match status" value="1"/>
</dbReference>
<accession>A0A1C3EQG7</accession>
<dbReference type="InterPro" id="IPR012340">
    <property type="entry name" value="NA-bd_OB-fold"/>
</dbReference>
<dbReference type="InterPro" id="IPR040476">
    <property type="entry name" value="CSD2"/>
</dbReference>
<dbReference type="PROSITE" id="PS01175">
    <property type="entry name" value="RIBONUCLEASE_II"/>
    <property type="match status" value="1"/>
</dbReference>
<evidence type="ECO:0000313" key="10">
    <source>
        <dbReference type="EMBL" id="ODA35459.1"/>
    </source>
</evidence>
<dbReference type="SMART" id="SM00955">
    <property type="entry name" value="RNB"/>
    <property type="match status" value="1"/>
</dbReference>
<comment type="subcellular location">
    <subcellularLocation>
        <location evidence="7">Cytoplasm</location>
    </subcellularLocation>
</comment>
<keyword evidence="2 7" id="KW-0963">Cytoplasm</keyword>
<dbReference type="OrthoDB" id="9764149at2"/>
<dbReference type="EMBL" id="LYDR01000033">
    <property type="protein sequence ID" value="ODA35459.1"/>
    <property type="molecule type" value="Genomic_DNA"/>
</dbReference>
<dbReference type="PROSITE" id="PS50126">
    <property type="entry name" value="S1"/>
    <property type="match status" value="1"/>
</dbReference>
<evidence type="ECO:0000256" key="4">
    <source>
        <dbReference type="ARBA" id="ARBA00022801"/>
    </source>
</evidence>
<dbReference type="InterPro" id="IPR001900">
    <property type="entry name" value="RNase_II/R"/>
</dbReference>
<evidence type="ECO:0000259" key="9">
    <source>
        <dbReference type="PROSITE" id="PS50126"/>
    </source>
</evidence>
<evidence type="ECO:0000256" key="8">
    <source>
        <dbReference type="SAM" id="MobiDB-lite"/>
    </source>
</evidence>
<dbReference type="RefSeq" id="WP_068845948.1">
    <property type="nucleotide sequence ID" value="NZ_LYDR01000033.1"/>
</dbReference>
<dbReference type="InterPro" id="IPR011805">
    <property type="entry name" value="RNase_R"/>
</dbReference>
<sequence>MADWQPQILSVVTHPAYTPLKWQQLAKEVGAQKHDWTKFRRSLEELIEGKRLHRTSGGLIKVPVAREHIIGTIKRAARGHAWFTPDSLANQPHIEPYTVAAEDAGSALTGDKVSAIILKKRGPNGKIAVRVMDILERATTQFVGEYHESRGKGYVTVDNSRFERPIDVGDPGAKGVRPGDQVVIEMVHFPEFSTPGEAVLLKVLGQRGEPGVDLQSIIYEFGLPDEFPESVLEESRLQAQLFSEDEIGDRLDLRDELIITIDPLTARDFDDAISLQRHEDGSWTLGVHIADVAHFVRPGTELDKEAIRRGNSVYLPGKVLPMLPEVLSNALASLQQDKVRFVKSAFIEYSPDGMVKHTSFANAAIKVRRRFAYEQVMPLLLNRQSPGEHPAPEGETVPEEICQLLERMYELAMILRKRRFSRGALELSLGEVELDCNDDGNVTGAHRALHDASHQIIEEFMLAANVAVAEEFDRRGWFFLRRVHDSPDELRMQNFAKFVATLGYDLPRAQDRQAIQALLDEVAGQPEAFPLNYALLRSLKQAEYSPEKIGHYALAVDNYAHFTSPIRRYPDLTIHRLLEHVIADTSFTHSVPAAESLNTASDRKKSKSSRADLLSEAELRQLGKQCSLTERRAEKAERELIKIRLIRYLVDKVGLELNATITGVERFGLFCQGIELPAEGLVHLSDLPGDYYDVDQIAHAVIGRRSGRVFRLGDPVRVQVSSVDPAKRELNFRIVGRPGDDGTRPEGEFSRETPEDDRSRFASDPSSGNPRRRSPSRFPGDRSNASAKGGFRQKKQSSGTKKSRKKPR</sequence>
<evidence type="ECO:0000256" key="1">
    <source>
        <dbReference type="ARBA" id="ARBA00001849"/>
    </source>
</evidence>
<comment type="catalytic activity">
    <reaction evidence="1 7">
        <text>Exonucleolytic cleavage in the 3'- to 5'-direction to yield nucleoside 5'-phosphates.</text>
        <dbReference type="EC" id="3.1.13.1"/>
    </reaction>
</comment>
<feature type="compositionally biased region" description="Basic and acidic residues" evidence="8">
    <location>
        <begin position="738"/>
        <end position="761"/>
    </location>
</feature>
<evidence type="ECO:0000256" key="6">
    <source>
        <dbReference type="ARBA" id="ARBA00022884"/>
    </source>
</evidence>
<keyword evidence="5 7" id="KW-0269">Exonuclease</keyword>
<dbReference type="InterPro" id="IPR022966">
    <property type="entry name" value="RNase_II/R_CS"/>
</dbReference>